<feature type="transmembrane region" description="Helical" evidence="1">
    <location>
        <begin position="39"/>
        <end position="57"/>
    </location>
</feature>
<comment type="caution">
    <text evidence="2">The sequence shown here is derived from an EMBL/GenBank/DDBJ whole genome shotgun (WGS) entry which is preliminary data.</text>
</comment>
<gene>
    <name evidence="2" type="ORF">CTI12_AA258300</name>
</gene>
<dbReference type="EMBL" id="PKPP01002682">
    <property type="protein sequence ID" value="PWA73754.1"/>
    <property type="molecule type" value="Genomic_DNA"/>
</dbReference>
<sequence length="64" mass="6937">MENTNDYSWGLGSVVAMLLVVVAMLFVPLGMGMLAPPSIPMILVIPVLLVVMFIFMCHNSNSNP</sequence>
<evidence type="ECO:0000313" key="3">
    <source>
        <dbReference type="Proteomes" id="UP000245207"/>
    </source>
</evidence>
<keyword evidence="3" id="KW-1185">Reference proteome</keyword>
<keyword evidence="1 2" id="KW-0812">Transmembrane</keyword>
<feature type="transmembrane region" description="Helical" evidence="1">
    <location>
        <begin position="7"/>
        <end position="27"/>
    </location>
</feature>
<protein>
    <submittedName>
        <fullName evidence="2">Transmembrane protein</fullName>
    </submittedName>
</protein>
<keyword evidence="1" id="KW-1133">Transmembrane helix</keyword>
<keyword evidence="1" id="KW-0472">Membrane</keyword>
<name>A0A2U1NJR0_ARTAN</name>
<dbReference type="AlphaFoldDB" id="A0A2U1NJR0"/>
<reference evidence="2 3" key="1">
    <citation type="journal article" date="2018" name="Mol. Plant">
        <title>The genome of Artemisia annua provides insight into the evolution of Asteraceae family and artemisinin biosynthesis.</title>
        <authorList>
            <person name="Shen Q."/>
            <person name="Zhang L."/>
            <person name="Liao Z."/>
            <person name="Wang S."/>
            <person name="Yan T."/>
            <person name="Shi P."/>
            <person name="Liu M."/>
            <person name="Fu X."/>
            <person name="Pan Q."/>
            <person name="Wang Y."/>
            <person name="Lv Z."/>
            <person name="Lu X."/>
            <person name="Zhang F."/>
            <person name="Jiang W."/>
            <person name="Ma Y."/>
            <person name="Chen M."/>
            <person name="Hao X."/>
            <person name="Li L."/>
            <person name="Tang Y."/>
            <person name="Lv G."/>
            <person name="Zhou Y."/>
            <person name="Sun X."/>
            <person name="Brodelius P.E."/>
            <person name="Rose J.K.C."/>
            <person name="Tang K."/>
        </authorList>
    </citation>
    <scope>NUCLEOTIDE SEQUENCE [LARGE SCALE GENOMIC DNA]</scope>
    <source>
        <strain evidence="3">cv. Huhao1</strain>
        <tissue evidence="2">Leaf</tissue>
    </source>
</reference>
<proteinExistence type="predicted"/>
<dbReference type="Proteomes" id="UP000245207">
    <property type="component" value="Unassembled WGS sequence"/>
</dbReference>
<organism evidence="2 3">
    <name type="scientific">Artemisia annua</name>
    <name type="common">Sweet wormwood</name>
    <dbReference type="NCBI Taxonomy" id="35608"/>
    <lineage>
        <taxon>Eukaryota</taxon>
        <taxon>Viridiplantae</taxon>
        <taxon>Streptophyta</taxon>
        <taxon>Embryophyta</taxon>
        <taxon>Tracheophyta</taxon>
        <taxon>Spermatophyta</taxon>
        <taxon>Magnoliopsida</taxon>
        <taxon>eudicotyledons</taxon>
        <taxon>Gunneridae</taxon>
        <taxon>Pentapetalae</taxon>
        <taxon>asterids</taxon>
        <taxon>campanulids</taxon>
        <taxon>Asterales</taxon>
        <taxon>Asteraceae</taxon>
        <taxon>Asteroideae</taxon>
        <taxon>Anthemideae</taxon>
        <taxon>Artemisiinae</taxon>
        <taxon>Artemisia</taxon>
    </lineage>
</organism>
<evidence type="ECO:0000256" key="1">
    <source>
        <dbReference type="SAM" id="Phobius"/>
    </source>
</evidence>
<accession>A0A2U1NJR0</accession>
<evidence type="ECO:0000313" key="2">
    <source>
        <dbReference type="EMBL" id="PWA73754.1"/>
    </source>
</evidence>